<organism evidence="7 8">
    <name type="scientific">Fodinicola feengrottensis</name>
    <dbReference type="NCBI Taxonomy" id="435914"/>
    <lineage>
        <taxon>Bacteria</taxon>
        <taxon>Bacillati</taxon>
        <taxon>Actinomycetota</taxon>
        <taxon>Actinomycetes</taxon>
        <taxon>Mycobacteriales</taxon>
        <taxon>Fodinicola</taxon>
    </lineage>
</organism>
<name>A0ABN2I0E6_9ACTN</name>
<comment type="caution">
    <text evidence="7">The sequence shown here is derived from an EMBL/GenBank/DDBJ whole genome shotgun (WGS) entry which is preliminary data.</text>
</comment>
<dbReference type="Gene3D" id="3.40.50.150">
    <property type="entry name" value="Vaccinia Virus protein VP39"/>
    <property type="match status" value="1"/>
</dbReference>
<evidence type="ECO:0000259" key="6">
    <source>
        <dbReference type="Pfam" id="PF00590"/>
    </source>
</evidence>
<dbReference type="CDD" id="cd02440">
    <property type="entry name" value="AdoMet_MTases"/>
    <property type="match status" value="1"/>
</dbReference>
<dbReference type="InterPro" id="IPR006365">
    <property type="entry name" value="Cbl_synth_CobL"/>
</dbReference>
<dbReference type="SUPFAM" id="SSF53335">
    <property type="entry name" value="S-adenosyl-L-methionine-dependent methyltransferases"/>
    <property type="match status" value="1"/>
</dbReference>
<dbReference type="InterPro" id="IPR035996">
    <property type="entry name" value="4pyrrol_Methylase_sf"/>
</dbReference>
<keyword evidence="3" id="KW-0489">Methyltransferase</keyword>
<dbReference type="InterPro" id="IPR012818">
    <property type="entry name" value="CbiE"/>
</dbReference>
<dbReference type="CDD" id="cd11644">
    <property type="entry name" value="Precorrin-6Y-MT"/>
    <property type="match status" value="1"/>
</dbReference>
<dbReference type="InterPro" id="IPR000878">
    <property type="entry name" value="4pyrrol_Mease"/>
</dbReference>
<dbReference type="PANTHER" id="PTHR43182">
    <property type="entry name" value="COBALT-PRECORRIN-6B C(15)-METHYLTRANSFERASE (DECARBOXYLATING)"/>
    <property type="match status" value="1"/>
</dbReference>
<dbReference type="PIRSF" id="PIRSF036428">
    <property type="entry name" value="CobL"/>
    <property type="match status" value="1"/>
</dbReference>
<evidence type="ECO:0000256" key="5">
    <source>
        <dbReference type="ARBA" id="ARBA00022691"/>
    </source>
</evidence>
<evidence type="ECO:0000256" key="4">
    <source>
        <dbReference type="ARBA" id="ARBA00022679"/>
    </source>
</evidence>
<sequence>MTAVTVTVVGVGADGWDGLSPSAQEAIRRAKVLMGSERQLALVPDTAAERVRWPSPMLPALPALMAAHPDACVLASGDPMFYGIGATLVRLLGPENVTVVPHPSSLSLACAGLGWALDEVAVVSAVGRSVAAVHPEVQPGRKVLVLSADARTPAEVAALLTARGYGDSRLWVLEQLAGPARRTLEGRAASWENAVVDGLNVVAVECDREGPVLARTPGLPDDAYDHDGQLTKREIRAVTLARLAPVPGQLLWDVGAGAGSIGIEWMRHHRSCRAVAVESDPERAARIGRNAEALGVPGLTIVVGAAPEALHHLERPDAVFVGGGATVPGVVEICWQALLPGGRLVVNTVTVESEGVVAGWHQRLGGELVRIAINRAGPLGGFTGWRPQLPVTQWAITKGTA</sequence>
<dbReference type="Pfam" id="PF00590">
    <property type="entry name" value="TP_methylase"/>
    <property type="match status" value="1"/>
</dbReference>
<feature type="domain" description="Tetrapyrrole methylase" evidence="6">
    <location>
        <begin position="5"/>
        <end position="188"/>
    </location>
</feature>
<dbReference type="Gene3D" id="3.30.950.10">
    <property type="entry name" value="Methyltransferase, Cobalt-precorrin-4 Transmethylase, Domain 2"/>
    <property type="match status" value="1"/>
</dbReference>
<dbReference type="EMBL" id="BAAANY010000020">
    <property type="protein sequence ID" value="GAA1696551.1"/>
    <property type="molecule type" value="Genomic_DNA"/>
</dbReference>
<proteinExistence type="predicted"/>
<dbReference type="InterPro" id="IPR014008">
    <property type="entry name" value="Cbl_synth_MTase_CbiT"/>
</dbReference>
<dbReference type="InterPro" id="IPR014777">
    <property type="entry name" value="4pyrrole_Mease_sub1"/>
</dbReference>
<dbReference type="InterPro" id="IPR014776">
    <property type="entry name" value="4pyrrole_Mease_sub2"/>
</dbReference>
<dbReference type="PANTHER" id="PTHR43182:SF1">
    <property type="entry name" value="COBALT-PRECORRIN-7 C(5)-METHYLTRANSFERASE"/>
    <property type="match status" value="1"/>
</dbReference>
<comment type="pathway">
    <text evidence="1">Cofactor biosynthesis; adenosylcobalamin biosynthesis.</text>
</comment>
<evidence type="ECO:0000256" key="2">
    <source>
        <dbReference type="ARBA" id="ARBA00022573"/>
    </source>
</evidence>
<gene>
    <name evidence="7" type="primary">cbiE</name>
    <name evidence="7" type="ORF">GCM10009765_52250</name>
</gene>
<accession>A0ABN2I0E6</accession>
<dbReference type="NCBIfam" id="TIGR02467">
    <property type="entry name" value="CbiE"/>
    <property type="match status" value="1"/>
</dbReference>
<protein>
    <submittedName>
        <fullName evidence="7">Precorrin-6y C5,15-methyltransferase (Decarboxylating) subunit CbiE</fullName>
    </submittedName>
</protein>
<dbReference type="InterPro" id="IPR029063">
    <property type="entry name" value="SAM-dependent_MTases_sf"/>
</dbReference>
<dbReference type="Proteomes" id="UP001500618">
    <property type="component" value="Unassembled WGS sequence"/>
</dbReference>
<keyword evidence="5" id="KW-0949">S-adenosyl-L-methionine</keyword>
<evidence type="ECO:0000313" key="8">
    <source>
        <dbReference type="Proteomes" id="UP001500618"/>
    </source>
</evidence>
<dbReference type="NCBIfam" id="TIGR02469">
    <property type="entry name" value="CbiT"/>
    <property type="match status" value="1"/>
</dbReference>
<dbReference type="Gene3D" id="3.40.1010.10">
    <property type="entry name" value="Cobalt-precorrin-4 Transmethylase, Domain 1"/>
    <property type="match status" value="1"/>
</dbReference>
<evidence type="ECO:0000256" key="1">
    <source>
        <dbReference type="ARBA" id="ARBA00004953"/>
    </source>
</evidence>
<keyword evidence="2" id="KW-0169">Cobalamin biosynthesis</keyword>
<dbReference type="SUPFAM" id="SSF53790">
    <property type="entry name" value="Tetrapyrrole methylase"/>
    <property type="match status" value="1"/>
</dbReference>
<evidence type="ECO:0000256" key="3">
    <source>
        <dbReference type="ARBA" id="ARBA00022603"/>
    </source>
</evidence>
<reference evidence="7 8" key="1">
    <citation type="journal article" date="2019" name="Int. J. Syst. Evol. Microbiol.">
        <title>The Global Catalogue of Microorganisms (GCM) 10K type strain sequencing project: providing services to taxonomists for standard genome sequencing and annotation.</title>
        <authorList>
            <consortium name="The Broad Institute Genomics Platform"/>
            <consortium name="The Broad Institute Genome Sequencing Center for Infectious Disease"/>
            <person name="Wu L."/>
            <person name="Ma J."/>
        </authorList>
    </citation>
    <scope>NUCLEOTIDE SEQUENCE [LARGE SCALE GENOMIC DNA]</scope>
    <source>
        <strain evidence="7 8">JCM 14718</strain>
    </source>
</reference>
<dbReference type="InterPro" id="IPR050714">
    <property type="entry name" value="Cobalamin_biosynth_MTase"/>
</dbReference>
<keyword evidence="8" id="KW-1185">Reference proteome</keyword>
<keyword evidence="4" id="KW-0808">Transferase</keyword>
<evidence type="ECO:0000313" key="7">
    <source>
        <dbReference type="EMBL" id="GAA1696551.1"/>
    </source>
</evidence>